<gene>
    <name evidence="1" type="ORF">LCGC14_1740230</name>
</gene>
<accession>A0A0F9JM74</accession>
<comment type="caution">
    <text evidence="1">The sequence shown here is derived from an EMBL/GenBank/DDBJ whole genome shotgun (WGS) entry which is preliminary data.</text>
</comment>
<protein>
    <submittedName>
        <fullName evidence="1">Uncharacterized protein</fullName>
    </submittedName>
</protein>
<organism evidence="1">
    <name type="scientific">marine sediment metagenome</name>
    <dbReference type="NCBI Taxonomy" id="412755"/>
    <lineage>
        <taxon>unclassified sequences</taxon>
        <taxon>metagenomes</taxon>
        <taxon>ecological metagenomes</taxon>
    </lineage>
</organism>
<dbReference type="AlphaFoldDB" id="A0A0F9JM74"/>
<evidence type="ECO:0000313" key="1">
    <source>
        <dbReference type="EMBL" id="KKM06821.1"/>
    </source>
</evidence>
<proteinExistence type="predicted"/>
<reference evidence="1" key="1">
    <citation type="journal article" date="2015" name="Nature">
        <title>Complex archaea that bridge the gap between prokaryotes and eukaryotes.</title>
        <authorList>
            <person name="Spang A."/>
            <person name="Saw J.H."/>
            <person name="Jorgensen S.L."/>
            <person name="Zaremba-Niedzwiedzka K."/>
            <person name="Martijn J."/>
            <person name="Lind A.E."/>
            <person name="van Eijk R."/>
            <person name="Schleper C."/>
            <person name="Guy L."/>
            <person name="Ettema T.J."/>
        </authorList>
    </citation>
    <scope>NUCLEOTIDE SEQUENCE</scope>
</reference>
<sequence>MKFKIRQMDWYKRRLPVFQPQPIEVKIPELQLEENFKCDMIVTYDDGNVLTLSGRVNQNDVKKTWAIHGIDHQGNQC</sequence>
<feature type="non-terminal residue" evidence="1">
    <location>
        <position position="77"/>
    </location>
</feature>
<name>A0A0F9JM74_9ZZZZ</name>
<dbReference type="EMBL" id="LAZR01015909">
    <property type="protein sequence ID" value="KKM06821.1"/>
    <property type="molecule type" value="Genomic_DNA"/>
</dbReference>